<dbReference type="Proteomes" id="UP000219036">
    <property type="component" value="Unassembled WGS sequence"/>
</dbReference>
<dbReference type="InterPro" id="IPR002187">
    <property type="entry name" value="N-reg_PII"/>
</dbReference>
<sequence>MKFSVLVAIVSEELEDKAIDIARKEGAGGVTILHGTGIGLKEKKIFFGLTYEGRESILLFVLEKKLALKVLKALNRELDLEKEEHGIAFTIPIEHLGGINKEELSKFQEEIEEEI</sequence>
<evidence type="ECO:0000313" key="1">
    <source>
        <dbReference type="EMBL" id="SNZ09924.1"/>
    </source>
</evidence>
<dbReference type="RefSeq" id="WP_180754043.1">
    <property type="nucleotide sequence ID" value="NZ_OBEI01000008.1"/>
</dbReference>
<reference evidence="2" key="1">
    <citation type="submission" date="2017-09" db="EMBL/GenBank/DDBJ databases">
        <authorList>
            <person name="Varghese N."/>
            <person name="Submissions S."/>
        </authorList>
    </citation>
    <scope>NUCLEOTIDE SEQUENCE [LARGE SCALE GENOMIC DNA]</scope>
    <source>
        <strain evidence="2">DSM 15103</strain>
    </source>
</reference>
<protein>
    <recommendedName>
        <fullName evidence="3">Nitrogen regulatory protein P-II family</fullName>
    </recommendedName>
</protein>
<dbReference type="SUPFAM" id="SSF54913">
    <property type="entry name" value="GlnB-like"/>
    <property type="match status" value="1"/>
</dbReference>
<name>A0A285NK76_9AQUI</name>
<evidence type="ECO:0008006" key="3">
    <source>
        <dbReference type="Google" id="ProtNLM"/>
    </source>
</evidence>
<dbReference type="InterPro" id="IPR011322">
    <property type="entry name" value="N-reg_PII-like_a/b"/>
</dbReference>
<dbReference type="PROSITE" id="PS51343">
    <property type="entry name" value="PII_GLNB_DOM"/>
    <property type="match status" value="1"/>
</dbReference>
<accession>A0A285NK76</accession>
<dbReference type="AlphaFoldDB" id="A0A285NK76"/>
<gene>
    <name evidence="1" type="ORF">SAMN06265182_1666</name>
</gene>
<dbReference type="InterPro" id="IPR015867">
    <property type="entry name" value="N-reg_PII/ATP_PRibTrfase_C"/>
</dbReference>
<keyword evidence="2" id="KW-1185">Reference proteome</keyword>
<dbReference type="Gene3D" id="3.30.70.120">
    <property type="match status" value="1"/>
</dbReference>
<dbReference type="EMBL" id="OBEI01000008">
    <property type="protein sequence ID" value="SNZ09924.1"/>
    <property type="molecule type" value="Genomic_DNA"/>
</dbReference>
<evidence type="ECO:0000313" key="2">
    <source>
        <dbReference type="Proteomes" id="UP000219036"/>
    </source>
</evidence>
<organism evidence="1 2">
    <name type="scientific">Persephonella hydrogeniphila</name>
    <dbReference type="NCBI Taxonomy" id="198703"/>
    <lineage>
        <taxon>Bacteria</taxon>
        <taxon>Pseudomonadati</taxon>
        <taxon>Aquificota</taxon>
        <taxon>Aquificia</taxon>
        <taxon>Aquificales</taxon>
        <taxon>Hydrogenothermaceae</taxon>
        <taxon>Persephonella</taxon>
    </lineage>
</organism>
<dbReference type="GO" id="GO:0006808">
    <property type="term" value="P:regulation of nitrogen utilization"/>
    <property type="evidence" value="ECO:0007669"/>
    <property type="project" value="InterPro"/>
</dbReference>
<proteinExistence type="predicted"/>
<dbReference type="GO" id="GO:0030234">
    <property type="term" value="F:enzyme regulator activity"/>
    <property type="evidence" value="ECO:0007669"/>
    <property type="project" value="InterPro"/>
</dbReference>